<evidence type="ECO:0000256" key="6">
    <source>
        <dbReference type="ARBA" id="ARBA00023288"/>
    </source>
</evidence>
<keyword evidence="3" id="KW-0336">GPI-anchor</keyword>
<dbReference type="OrthoDB" id="1554693at2759"/>
<keyword evidence="4" id="KW-0732">Signal</keyword>
<evidence type="ECO:0000256" key="2">
    <source>
        <dbReference type="ARBA" id="ARBA00005507"/>
    </source>
</evidence>
<sequence>MIKYLQQRFLIKNDAIDQDRYKNIDQARVSIQNYYQYRQVDTPGWTLGFTWTNNEIIWSISGAIATHRGNCSNFKDQIPHSCMSTPEIVDLMPDAKPPNSPENCCRGGLLAASAINPRESSSSFDIVVGNIQGNFSLQIPVNLTLLAPGPGYTCSPIEDTQPTVSIVVGGRRKEEVFRGCTKATRNQQFVIVGRGVNHTSILKLCFDPIFGEHGNQHAHTLLIWRTKDQYAVFHFQHFIAQKSRHALNAAADADQQTRKHYPALGSGSDSSEFVTRLDTLRCTDHMCPIRVHWHIKTNYMDHWRVKLTVTNLNYNRNYTNWNVLVHHPGFSQPATTFSFNTTLLQTAGISDDVALFWGIDNYNTELLNADQDEVGSVSTEILLAKDHKTFTLNNGWALPRTIYFAGENCVMPSPNTYPMLPNDSSTHRPLASLILTIIIYLNFKLQRTLGTSNHHETIVSVGNCSNNNEPKQQRTNSPNNSQPNSSQQSLGTAMNTWYNGNLINLKQKNKNQKLHGMTPVF</sequence>
<dbReference type="EMBL" id="PKPP01005714">
    <property type="protein sequence ID" value="PWA59121.1"/>
    <property type="molecule type" value="Genomic_DNA"/>
</dbReference>
<dbReference type="PIRSF" id="PIRSF038122">
    <property type="entry name" value="COBRA"/>
    <property type="match status" value="1"/>
</dbReference>
<gene>
    <name evidence="9" type="ORF">CTI12_AA392820</name>
</gene>
<dbReference type="Pfam" id="PF25079">
    <property type="entry name" value="COB_C"/>
    <property type="match status" value="1"/>
</dbReference>
<protein>
    <submittedName>
        <fullName evidence="9">COBRA-like protein 2</fullName>
    </submittedName>
</protein>
<evidence type="ECO:0000256" key="7">
    <source>
        <dbReference type="SAM" id="MobiDB-lite"/>
    </source>
</evidence>
<evidence type="ECO:0000259" key="8">
    <source>
        <dbReference type="Pfam" id="PF25079"/>
    </source>
</evidence>
<dbReference type="Pfam" id="PF04833">
    <property type="entry name" value="COBRA"/>
    <property type="match status" value="1"/>
</dbReference>
<feature type="region of interest" description="Disordered" evidence="7">
    <location>
        <begin position="460"/>
        <end position="491"/>
    </location>
</feature>
<dbReference type="GO" id="GO:0010215">
    <property type="term" value="P:cellulose microfibril organization"/>
    <property type="evidence" value="ECO:0007669"/>
    <property type="project" value="InterPro"/>
</dbReference>
<dbReference type="GO" id="GO:0052324">
    <property type="term" value="P:plant-type cell wall cellulose biosynthetic process"/>
    <property type="evidence" value="ECO:0007669"/>
    <property type="project" value="TreeGrafter"/>
</dbReference>
<keyword evidence="10" id="KW-1185">Reference proteome</keyword>
<dbReference type="GO" id="GO:0005886">
    <property type="term" value="C:plasma membrane"/>
    <property type="evidence" value="ECO:0007669"/>
    <property type="project" value="UniProtKB-SubCell"/>
</dbReference>
<keyword evidence="6" id="KW-0449">Lipoprotein</keyword>
<accession>A0A2U1MCX7</accession>
<evidence type="ECO:0000313" key="9">
    <source>
        <dbReference type="EMBL" id="PWA59121.1"/>
    </source>
</evidence>
<feature type="compositionally biased region" description="Polar residues" evidence="7">
    <location>
        <begin position="460"/>
        <end position="475"/>
    </location>
</feature>
<feature type="compositionally biased region" description="Low complexity" evidence="7">
    <location>
        <begin position="476"/>
        <end position="489"/>
    </location>
</feature>
<comment type="caution">
    <text evidence="9">The sequence shown here is derived from an EMBL/GenBank/DDBJ whole genome shotgun (WGS) entry which is preliminary data.</text>
</comment>
<keyword evidence="3" id="KW-0472">Membrane</keyword>
<dbReference type="PANTHER" id="PTHR31673:SF41">
    <property type="entry name" value="COBRA-LIKE PROTEIN"/>
    <property type="match status" value="1"/>
</dbReference>
<proteinExistence type="inferred from homology"/>
<dbReference type="InterPro" id="IPR056900">
    <property type="entry name" value="COB_C"/>
</dbReference>
<name>A0A2U1MCX7_ARTAN</name>
<evidence type="ECO:0000256" key="5">
    <source>
        <dbReference type="ARBA" id="ARBA00023180"/>
    </source>
</evidence>
<dbReference type="Proteomes" id="UP000245207">
    <property type="component" value="Unassembled WGS sequence"/>
</dbReference>
<dbReference type="InterPro" id="IPR006918">
    <property type="entry name" value="COBRA_pln"/>
</dbReference>
<keyword evidence="5" id="KW-0325">Glycoprotein</keyword>
<reference evidence="9 10" key="1">
    <citation type="journal article" date="2018" name="Mol. Plant">
        <title>The genome of Artemisia annua provides insight into the evolution of Asteraceae family and artemisinin biosynthesis.</title>
        <authorList>
            <person name="Shen Q."/>
            <person name="Zhang L."/>
            <person name="Liao Z."/>
            <person name="Wang S."/>
            <person name="Yan T."/>
            <person name="Shi P."/>
            <person name="Liu M."/>
            <person name="Fu X."/>
            <person name="Pan Q."/>
            <person name="Wang Y."/>
            <person name="Lv Z."/>
            <person name="Lu X."/>
            <person name="Zhang F."/>
            <person name="Jiang W."/>
            <person name="Ma Y."/>
            <person name="Chen M."/>
            <person name="Hao X."/>
            <person name="Li L."/>
            <person name="Tang Y."/>
            <person name="Lv G."/>
            <person name="Zhou Y."/>
            <person name="Sun X."/>
            <person name="Brodelius P.E."/>
            <person name="Rose J.K.C."/>
            <person name="Tang K."/>
        </authorList>
    </citation>
    <scope>NUCLEOTIDE SEQUENCE [LARGE SCALE GENOMIC DNA]</scope>
    <source>
        <strain evidence="10">cv. Huhao1</strain>
        <tissue evidence="9">Leaf</tissue>
    </source>
</reference>
<dbReference type="STRING" id="35608.A0A2U1MCX7"/>
<evidence type="ECO:0000256" key="3">
    <source>
        <dbReference type="ARBA" id="ARBA00022622"/>
    </source>
</evidence>
<feature type="domain" description="COBRA C-terminal" evidence="8">
    <location>
        <begin position="276"/>
        <end position="418"/>
    </location>
</feature>
<evidence type="ECO:0000256" key="4">
    <source>
        <dbReference type="ARBA" id="ARBA00022729"/>
    </source>
</evidence>
<comment type="similarity">
    <text evidence="2">Belongs to the COBRA family.</text>
</comment>
<dbReference type="AlphaFoldDB" id="A0A2U1MCX7"/>
<dbReference type="PANTHER" id="PTHR31673">
    <property type="entry name" value="PROTEIN COBRA"/>
    <property type="match status" value="1"/>
</dbReference>
<dbReference type="GO" id="GO:0098552">
    <property type="term" value="C:side of membrane"/>
    <property type="evidence" value="ECO:0007669"/>
    <property type="project" value="UniProtKB-KW"/>
</dbReference>
<evidence type="ECO:0000313" key="10">
    <source>
        <dbReference type="Proteomes" id="UP000245207"/>
    </source>
</evidence>
<organism evidence="9 10">
    <name type="scientific">Artemisia annua</name>
    <name type="common">Sweet wormwood</name>
    <dbReference type="NCBI Taxonomy" id="35608"/>
    <lineage>
        <taxon>Eukaryota</taxon>
        <taxon>Viridiplantae</taxon>
        <taxon>Streptophyta</taxon>
        <taxon>Embryophyta</taxon>
        <taxon>Tracheophyta</taxon>
        <taxon>Spermatophyta</taxon>
        <taxon>Magnoliopsida</taxon>
        <taxon>eudicotyledons</taxon>
        <taxon>Gunneridae</taxon>
        <taxon>Pentapetalae</taxon>
        <taxon>asterids</taxon>
        <taxon>campanulids</taxon>
        <taxon>Asterales</taxon>
        <taxon>Asteraceae</taxon>
        <taxon>Asteroideae</taxon>
        <taxon>Anthemideae</taxon>
        <taxon>Artemisiinae</taxon>
        <taxon>Artemisia</taxon>
    </lineage>
</organism>
<evidence type="ECO:0000256" key="1">
    <source>
        <dbReference type="ARBA" id="ARBA00004609"/>
    </source>
</evidence>
<comment type="subcellular location">
    <subcellularLocation>
        <location evidence="1">Cell membrane</location>
        <topology evidence="1">Lipid-anchor</topology>
        <topology evidence="1">GPI-anchor</topology>
    </subcellularLocation>
</comment>